<feature type="signal peptide" evidence="1">
    <location>
        <begin position="1"/>
        <end position="23"/>
    </location>
</feature>
<sequence>MIRLSSLALFILIGACSHTYVPAGSPNSWVKTATMAAPSSSHFDEKLTTLLYVTDRATDADHIYGHDRSNAMVLGTAHVNLMNMSGMDYNDYMSGNPEGVSVPKYELNASEELVRFPGTPLPFAIENGVRIRNSVSINSYENARRIFRDRLTQELLSRETGKVVLYVHGFNTSFEHGVFDLLELTAASGWDGVPILYSWPTGSNNILSYFADTQDGAFSVYHLKETLRIIAATEAVDDVTIIAHSHGASIATTALRELLIETRGSGLSMRDTYRISTLVLAAPDIDIGVMEQRLVAEEFGLGFKQINVYLNSDDNALGFAAKLLGAPRFGAMTPDEMSPESKAVFRSVKSVHFIIVTDAVGKARHSHFRLHPGVLADIAITIRTGAEPSDPERPLEHLDLNFWQIDKTYRPVYRGNVR</sequence>
<keyword evidence="1" id="KW-0732">Signal</keyword>
<evidence type="ECO:0000256" key="1">
    <source>
        <dbReference type="SAM" id="SignalP"/>
    </source>
</evidence>
<evidence type="ECO:0008006" key="4">
    <source>
        <dbReference type="Google" id="ProtNLM"/>
    </source>
</evidence>
<dbReference type="SUPFAM" id="SSF53474">
    <property type="entry name" value="alpha/beta-Hydrolases"/>
    <property type="match status" value="1"/>
</dbReference>
<reference evidence="2" key="1">
    <citation type="journal article" date="2014" name="Int. J. Syst. Evol. Microbiol.">
        <title>Complete genome sequence of Corynebacterium casei LMG S-19264T (=DSM 44701T), isolated from a smear-ripened cheese.</title>
        <authorList>
            <consortium name="US DOE Joint Genome Institute (JGI-PGF)"/>
            <person name="Walter F."/>
            <person name="Albersmeier A."/>
            <person name="Kalinowski J."/>
            <person name="Ruckert C."/>
        </authorList>
    </citation>
    <scope>NUCLEOTIDE SEQUENCE</scope>
    <source>
        <strain evidence="2">KCTC 32513</strain>
    </source>
</reference>
<dbReference type="PANTHER" id="PTHR36513">
    <property type="entry name" value="ABC TRANSMEMBRANE TYPE-1 DOMAIN-CONTAINING PROTEIN"/>
    <property type="match status" value="1"/>
</dbReference>
<dbReference type="Proteomes" id="UP000634004">
    <property type="component" value="Unassembled WGS sequence"/>
</dbReference>
<feature type="chain" id="PRO_5035214433" description="Esterase/lipase superfamily enzyme" evidence="1">
    <location>
        <begin position="24"/>
        <end position="418"/>
    </location>
</feature>
<dbReference type="PROSITE" id="PS51257">
    <property type="entry name" value="PROKAR_LIPOPROTEIN"/>
    <property type="match status" value="1"/>
</dbReference>
<dbReference type="EMBL" id="BMZH01000002">
    <property type="protein sequence ID" value="GHA87330.1"/>
    <property type="molecule type" value="Genomic_DNA"/>
</dbReference>
<name>A0A8J3CQL8_9PROT</name>
<organism evidence="2 3">
    <name type="scientific">Algimonas arctica</name>
    <dbReference type="NCBI Taxonomy" id="1479486"/>
    <lineage>
        <taxon>Bacteria</taxon>
        <taxon>Pseudomonadati</taxon>
        <taxon>Pseudomonadota</taxon>
        <taxon>Alphaproteobacteria</taxon>
        <taxon>Maricaulales</taxon>
        <taxon>Robiginitomaculaceae</taxon>
        <taxon>Algimonas</taxon>
    </lineage>
</organism>
<evidence type="ECO:0000313" key="3">
    <source>
        <dbReference type="Proteomes" id="UP000634004"/>
    </source>
</evidence>
<keyword evidence="3" id="KW-1185">Reference proteome</keyword>
<dbReference type="AlphaFoldDB" id="A0A8J3CQL8"/>
<comment type="caution">
    <text evidence="2">The sequence shown here is derived from an EMBL/GenBank/DDBJ whole genome shotgun (WGS) entry which is preliminary data.</text>
</comment>
<dbReference type="PANTHER" id="PTHR36513:SF1">
    <property type="entry name" value="TRANSMEMBRANE PROTEIN"/>
    <property type="match status" value="1"/>
</dbReference>
<reference evidence="2" key="2">
    <citation type="submission" date="2020-09" db="EMBL/GenBank/DDBJ databases">
        <authorList>
            <person name="Sun Q."/>
            <person name="Kim S."/>
        </authorList>
    </citation>
    <scope>NUCLEOTIDE SEQUENCE</scope>
    <source>
        <strain evidence="2">KCTC 32513</strain>
    </source>
</reference>
<evidence type="ECO:0000313" key="2">
    <source>
        <dbReference type="EMBL" id="GHA87330.1"/>
    </source>
</evidence>
<dbReference type="Gene3D" id="3.40.50.1820">
    <property type="entry name" value="alpha/beta hydrolase"/>
    <property type="match status" value="1"/>
</dbReference>
<dbReference type="InterPro" id="IPR010297">
    <property type="entry name" value="DUF900_hydrolase"/>
</dbReference>
<accession>A0A8J3CQL8</accession>
<proteinExistence type="predicted"/>
<protein>
    <recommendedName>
        <fullName evidence="4">Esterase/lipase superfamily enzyme</fullName>
    </recommendedName>
</protein>
<dbReference type="Pfam" id="PF05990">
    <property type="entry name" value="DUF900"/>
    <property type="match status" value="1"/>
</dbReference>
<dbReference type="InterPro" id="IPR029058">
    <property type="entry name" value="AB_hydrolase_fold"/>
</dbReference>
<gene>
    <name evidence="2" type="ORF">GCM10009069_08320</name>
</gene>